<keyword evidence="7 15" id="KW-0812">Transmembrane</keyword>
<dbReference type="EC" id="2.5.1.141" evidence="3 15"/>
<comment type="pathway">
    <text evidence="2 15">Porphyrin-containing compound metabolism; heme O biosynthesis; heme O from protoheme: step 1/1.</text>
</comment>
<keyword evidence="4 15" id="KW-1003">Cell membrane</keyword>
<dbReference type="GO" id="GO:0005886">
    <property type="term" value="C:plasma membrane"/>
    <property type="evidence" value="ECO:0007669"/>
    <property type="project" value="UniProtKB-SubCell"/>
</dbReference>
<evidence type="ECO:0000256" key="12">
    <source>
        <dbReference type="ARBA" id="ARBA00040810"/>
    </source>
</evidence>
<accession>A0A833LX74</accession>
<dbReference type="GO" id="GO:0008495">
    <property type="term" value="F:protoheme IX farnesyltransferase activity"/>
    <property type="evidence" value="ECO:0007669"/>
    <property type="project" value="UniProtKB-UniRule"/>
</dbReference>
<reference evidence="16 17" key="1">
    <citation type="submission" date="2019-10" db="EMBL/GenBank/DDBJ databases">
        <title>Extracellular Electron Transfer in a Candidatus Methanoperedens spp. Enrichment Culture.</title>
        <authorList>
            <person name="Berger S."/>
            <person name="Rangel Shaw D."/>
            <person name="Berben T."/>
            <person name="In 'T Zandt M."/>
            <person name="Frank J."/>
            <person name="Reimann J."/>
            <person name="Jetten M.S.M."/>
            <person name="Welte C.U."/>
        </authorList>
    </citation>
    <scope>NUCLEOTIDE SEQUENCE [LARGE SCALE GENOMIC DNA]</scope>
    <source>
        <strain evidence="16">SB12</strain>
    </source>
</reference>
<feature type="transmembrane region" description="Helical" evidence="15">
    <location>
        <begin position="44"/>
        <end position="65"/>
    </location>
</feature>
<comment type="catalytic activity">
    <reaction evidence="14 15">
        <text>heme b + (2E,6E)-farnesyl diphosphate + H2O = Fe(II)-heme o + diphosphate</text>
        <dbReference type="Rhea" id="RHEA:28070"/>
        <dbReference type="ChEBI" id="CHEBI:15377"/>
        <dbReference type="ChEBI" id="CHEBI:33019"/>
        <dbReference type="ChEBI" id="CHEBI:60344"/>
        <dbReference type="ChEBI" id="CHEBI:60530"/>
        <dbReference type="ChEBI" id="CHEBI:175763"/>
        <dbReference type="EC" id="2.5.1.141"/>
    </reaction>
</comment>
<evidence type="ECO:0000313" key="17">
    <source>
        <dbReference type="Proteomes" id="UP000460298"/>
    </source>
</evidence>
<dbReference type="NCBIfam" id="TIGR01473">
    <property type="entry name" value="cyoE_ctaB"/>
    <property type="match status" value="1"/>
</dbReference>
<evidence type="ECO:0000256" key="11">
    <source>
        <dbReference type="ARBA" id="ARBA00030253"/>
    </source>
</evidence>
<evidence type="ECO:0000256" key="4">
    <source>
        <dbReference type="ARBA" id="ARBA00022475"/>
    </source>
</evidence>
<gene>
    <name evidence="16" type="primary">cyoE</name>
    <name evidence="15" type="synonym">ctaB</name>
    <name evidence="16" type="ORF">F9K24_11680</name>
</gene>
<evidence type="ECO:0000256" key="10">
    <source>
        <dbReference type="ARBA" id="ARBA00023136"/>
    </source>
</evidence>
<dbReference type="CDD" id="cd13957">
    <property type="entry name" value="PT_UbiA_Cox10"/>
    <property type="match status" value="1"/>
</dbReference>
<name>A0A833LX74_9LEPT</name>
<evidence type="ECO:0000256" key="3">
    <source>
        <dbReference type="ARBA" id="ARBA00012292"/>
    </source>
</evidence>
<dbReference type="EMBL" id="WBUI01000010">
    <property type="protein sequence ID" value="KAB2932256.1"/>
    <property type="molecule type" value="Genomic_DNA"/>
</dbReference>
<dbReference type="UniPathway" id="UPA00834">
    <property type="reaction ID" value="UER00712"/>
</dbReference>
<dbReference type="Proteomes" id="UP000460298">
    <property type="component" value="Unassembled WGS sequence"/>
</dbReference>
<evidence type="ECO:0000256" key="2">
    <source>
        <dbReference type="ARBA" id="ARBA00004919"/>
    </source>
</evidence>
<dbReference type="Pfam" id="PF01040">
    <property type="entry name" value="UbiA"/>
    <property type="match status" value="1"/>
</dbReference>
<dbReference type="PANTHER" id="PTHR43448">
    <property type="entry name" value="PROTOHEME IX FARNESYLTRANSFERASE, MITOCHONDRIAL"/>
    <property type="match status" value="1"/>
</dbReference>
<evidence type="ECO:0000256" key="14">
    <source>
        <dbReference type="ARBA" id="ARBA00047690"/>
    </source>
</evidence>
<feature type="transmembrane region" description="Helical" evidence="15">
    <location>
        <begin position="86"/>
        <end position="107"/>
    </location>
</feature>
<dbReference type="InterPro" id="IPR000537">
    <property type="entry name" value="UbiA_prenyltransferase"/>
</dbReference>
<comment type="miscellaneous">
    <text evidence="15">Carbon 2 of the heme B porphyrin ring is defined according to the Fischer nomenclature.</text>
</comment>
<feature type="transmembrane region" description="Helical" evidence="15">
    <location>
        <begin position="20"/>
        <end position="38"/>
    </location>
</feature>
<feature type="transmembrane region" description="Helical" evidence="15">
    <location>
        <begin position="237"/>
        <end position="258"/>
    </location>
</feature>
<protein>
    <recommendedName>
        <fullName evidence="12 15">Protoheme IX farnesyltransferase</fullName>
        <ecNumber evidence="3 15">2.5.1.141</ecNumber>
    </recommendedName>
    <alternativeName>
        <fullName evidence="13 15">Heme B farnesyltransferase</fullName>
    </alternativeName>
    <alternativeName>
        <fullName evidence="11 15">Heme O synthase</fullName>
    </alternativeName>
</protein>
<dbReference type="HAMAP" id="MF_00154">
    <property type="entry name" value="CyoE_CtaB"/>
    <property type="match status" value="1"/>
</dbReference>
<keyword evidence="6 15" id="KW-0808">Transferase</keyword>
<comment type="caution">
    <text evidence="16">The sequence shown here is derived from an EMBL/GenBank/DDBJ whole genome shotgun (WGS) entry which is preliminary data.</text>
</comment>
<feature type="transmembrane region" description="Helical" evidence="15">
    <location>
        <begin position="209"/>
        <end position="231"/>
    </location>
</feature>
<evidence type="ECO:0000256" key="15">
    <source>
        <dbReference type="HAMAP-Rule" id="MF_00154"/>
    </source>
</evidence>
<evidence type="ECO:0000256" key="1">
    <source>
        <dbReference type="ARBA" id="ARBA00004651"/>
    </source>
</evidence>
<dbReference type="OrthoDB" id="9814417at2"/>
<comment type="function">
    <text evidence="15">Converts heme B (protoheme IX) to heme O by substitution of the vinyl group on carbon 2 of heme B porphyrin ring with a hydroxyethyl farnesyl side group.</text>
</comment>
<feature type="transmembrane region" description="Helical" evidence="15">
    <location>
        <begin position="167"/>
        <end position="188"/>
    </location>
</feature>
<feature type="transmembrane region" description="Helical" evidence="15">
    <location>
        <begin position="113"/>
        <end position="132"/>
    </location>
</feature>
<dbReference type="GO" id="GO:0048034">
    <property type="term" value="P:heme O biosynthetic process"/>
    <property type="evidence" value="ECO:0007669"/>
    <property type="project" value="UniProtKB-UniRule"/>
</dbReference>
<sequence length="294" mass="33016">MSMIRIPEIKALYQLFKPGLALSIVLTVLPALFSSTVMPDIGTILGAIIGTLLSAMAAFGYNQIVEQHRDAKMERTRHRILVTGQANPYTVYIVSSSLLGGGLLILGMYAGPLAMVFSLLSFLIYVFVYTIWLKPRSTTNTLIGGISGAVGPLIGESAAKGYVTEYGWLLFLFLFLWQPPHFWALACYRKDDYARGGFAMLPVVRGVRYTSIQMVLYQLMFTALMIASFYPLGYTDLPFALTAVPFSVFVLVYMIRFVRSQDMKHARTAFFLTIFHNLIWHAALTFEQLYRHLS</sequence>
<evidence type="ECO:0000256" key="7">
    <source>
        <dbReference type="ARBA" id="ARBA00022692"/>
    </source>
</evidence>
<keyword evidence="9 15" id="KW-0350">Heme biosynthesis</keyword>
<keyword evidence="5" id="KW-0997">Cell inner membrane</keyword>
<dbReference type="PANTHER" id="PTHR43448:SF7">
    <property type="entry name" value="4-HYDROXYBENZOATE SOLANESYLTRANSFERASE"/>
    <property type="match status" value="1"/>
</dbReference>
<dbReference type="AlphaFoldDB" id="A0A833LX74"/>
<evidence type="ECO:0000256" key="13">
    <source>
        <dbReference type="ARBA" id="ARBA00042475"/>
    </source>
</evidence>
<proteinExistence type="inferred from homology"/>
<evidence type="ECO:0000256" key="9">
    <source>
        <dbReference type="ARBA" id="ARBA00023133"/>
    </source>
</evidence>
<evidence type="ECO:0000256" key="8">
    <source>
        <dbReference type="ARBA" id="ARBA00022989"/>
    </source>
</evidence>
<comment type="similarity">
    <text evidence="15">Belongs to the UbiA prenyltransferase family. Protoheme IX farnesyltransferase subfamily.</text>
</comment>
<organism evidence="16 17">
    <name type="scientific">Leptonema illini</name>
    <dbReference type="NCBI Taxonomy" id="183"/>
    <lineage>
        <taxon>Bacteria</taxon>
        <taxon>Pseudomonadati</taxon>
        <taxon>Spirochaetota</taxon>
        <taxon>Spirochaetia</taxon>
        <taxon>Leptospirales</taxon>
        <taxon>Leptospiraceae</taxon>
        <taxon>Leptonema</taxon>
    </lineage>
</organism>
<keyword evidence="8 15" id="KW-1133">Transmembrane helix</keyword>
<evidence type="ECO:0000256" key="6">
    <source>
        <dbReference type="ARBA" id="ARBA00022679"/>
    </source>
</evidence>
<comment type="subcellular location">
    <subcellularLocation>
        <location evidence="1 15">Cell membrane</location>
        <topology evidence="1 15">Multi-pass membrane protein</topology>
    </subcellularLocation>
</comment>
<evidence type="ECO:0000313" key="16">
    <source>
        <dbReference type="EMBL" id="KAB2932256.1"/>
    </source>
</evidence>
<dbReference type="InterPro" id="IPR044878">
    <property type="entry name" value="UbiA_sf"/>
</dbReference>
<dbReference type="RefSeq" id="WP_002769826.1">
    <property type="nucleotide sequence ID" value="NZ_JQDG01000002.1"/>
</dbReference>
<dbReference type="Gene3D" id="1.10.357.140">
    <property type="entry name" value="UbiA prenyltransferase"/>
    <property type="match status" value="1"/>
</dbReference>
<keyword evidence="10 15" id="KW-0472">Membrane</keyword>
<dbReference type="InterPro" id="IPR006369">
    <property type="entry name" value="Protohaem_IX_farnesylTrfase"/>
</dbReference>
<evidence type="ECO:0000256" key="5">
    <source>
        <dbReference type="ARBA" id="ARBA00022519"/>
    </source>
</evidence>
<feature type="transmembrane region" description="Helical" evidence="15">
    <location>
        <begin position="139"/>
        <end position="155"/>
    </location>
</feature>